<dbReference type="GO" id="GO:0016301">
    <property type="term" value="F:kinase activity"/>
    <property type="evidence" value="ECO:0007669"/>
    <property type="project" value="UniProtKB-KW"/>
</dbReference>
<dbReference type="OrthoDB" id="1934954at2759"/>
<gene>
    <name evidence="13" type="primary">MTH_47</name>
    <name evidence="13" type="ORF">A0J61_03316</name>
</gene>
<evidence type="ECO:0000259" key="12">
    <source>
        <dbReference type="Pfam" id="PF00696"/>
    </source>
</evidence>
<dbReference type="EMBL" id="LUGH01000140">
    <property type="protein sequence ID" value="OBZ88637.1"/>
    <property type="molecule type" value="Genomic_DNA"/>
</dbReference>
<dbReference type="InParanoid" id="A0A1C7NHN7"/>
<keyword evidence="7 10" id="KW-0067">ATP-binding</keyword>
<reference evidence="13 14" key="1">
    <citation type="submission" date="2016-03" db="EMBL/GenBank/DDBJ databases">
        <title>Choanephora cucurbitarum.</title>
        <authorList>
            <person name="Min B."/>
            <person name="Park H."/>
            <person name="Park J.-H."/>
            <person name="Shin H.-D."/>
            <person name="Choi I.-G."/>
        </authorList>
    </citation>
    <scope>NUCLEOTIDE SEQUENCE [LARGE SCALE GENOMIC DNA]</scope>
    <source>
        <strain evidence="13 14">KUS-F28377</strain>
    </source>
</reference>
<dbReference type="GO" id="GO:0102043">
    <property type="term" value="F:isopentenyl phosphate kinase activity"/>
    <property type="evidence" value="ECO:0007669"/>
    <property type="project" value="UniProtKB-EC"/>
</dbReference>
<dbReference type="STRING" id="101091.A0A1C7NHN7"/>
<comment type="similarity">
    <text evidence="1">Belongs to the isopentenyl phosphate kinase family.</text>
</comment>
<feature type="binding site" evidence="10">
    <location>
        <position position="59"/>
    </location>
    <ligand>
        <name>substrate</name>
    </ligand>
</feature>
<dbReference type="Gene3D" id="3.40.1160.10">
    <property type="entry name" value="Acetylglutamate kinase-like"/>
    <property type="match status" value="1"/>
</dbReference>
<keyword evidence="8" id="KW-0414">Isoprene biosynthesis</keyword>
<evidence type="ECO:0000256" key="8">
    <source>
        <dbReference type="ARBA" id="ARBA00023229"/>
    </source>
</evidence>
<dbReference type="NCBIfam" id="NF040647">
    <property type="entry name" value="IPPK_Arch"/>
    <property type="match status" value="1"/>
</dbReference>
<evidence type="ECO:0000256" key="5">
    <source>
        <dbReference type="ARBA" id="ARBA00022741"/>
    </source>
</evidence>
<feature type="binding site" evidence="10">
    <location>
        <position position="241"/>
    </location>
    <ligand>
        <name>ATP</name>
        <dbReference type="ChEBI" id="CHEBI:30616"/>
    </ligand>
</feature>
<feature type="domain" description="Aspartate/glutamate/uridylate kinase" evidence="12">
    <location>
        <begin position="1"/>
        <end position="251"/>
    </location>
</feature>
<keyword evidence="5 10" id="KW-0547">Nucleotide-binding</keyword>
<comment type="caution">
    <text evidence="13">The sequence shown here is derived from an EMBL/GenBank/DDBJ whole genome shotgun (WGS) entry which is preliminary data.</text>
</comment>
<dbReference type="GO" id="GO:0005829">
    <property type="term" value="C:cytosol"/>
    <property type="evidence" value="ECO:0007669"/>
    <property type="project" value="TreeGrafter"/>
</dbReference>
<evidence type="ECO:0000256" key="10">
    <source>
        <dbReference type="PIRSR" id="PIRSR016496-1"/>
    </source>
</evidence>
<evidence type="ECO:0000256" key="4">
    <source>
        <dbReference type="ARBA" id="ARBA00022679"/>
    </source>
</evidence>
<dbReference type="Proteomes" id="UP000093000">
    <property type="component" value="Unassembled WGS sequence"/>
</dbReference>
<feature type="binding site" evidence="10">
    <location>
        <position position="237"/>
    </location>
    <ligand>
        <name>ATP</name>
        <dbReference type="ChEBI" id="CHEBI:30616"/>
    </ligand>
</feature>
<organism evidence="13 14">
    <name type="scientific">Choanephora cucurbitarum</name>
    <dbReference type="NCBI Taxonomy" id="101091"/>
    <lineage>
        <taxon>Eukaryota</taxon>
        <taxon>Fungi</taxon>
        <taxon>Fungi incertae sedis</taxon>
        <taxon>Mucoromycota</taxon>
        <taxon>Mucoromycotina</taxon>
        <taxon>Mucoromycetes</taxon>
        <taxon>Mucorales</taxon>
        <taxon>Mucorineae</taxon>
        <taxon>Choanephoraceae</taxon>
        <taxon>Choanephoroideae</taxon>
        <taxon>Choanephora</taxon>
    </lineage>
</organism>
<comment type="catalytic activity">
    <reaction evidence="9">
        <text>isopentenyl phosphate + ATP = isopentenyl diphosphate + ADP</text>
        <dbReference type="Rhea" id="RHEA:33963"/>
        <dbReference type="ChEBI" id="CHEBI:30616"/>
        <dbReference type="ChEBI" id="CHEBI:65078"/>
        <dbReference type="ChEBI" id="CHEBI:128769"/>
        <dbReference type="ChEBI" id="CHEBI:456216"/>
        <dbReference type="EC" id="2.7.4.26"/>
    </reaction>
</comment>
<evidence type="ECO:0000256" key="2">
    <source>
        <dbReference type="ARBA" id="ARBA00012908"/>
    </source>
</evidence>
<dbReference type="GO" id="GO:1901607">
    <property type="term" value="P:alpha-amino acid biosynthetic process"/>
    <property type="evidence" value="ECO:0007669"/>
    <property type="project" value="UniProtKB-ARBA"/>
</dbReference>
<keyword evidence="6 13" id="KW-0418">Kinase</keyword>
<evidence type="ECO:0000256" key="1">
    <source>
        <dbReference type="ARBA" id="ARBA00010540"/>
    </source>
</evidence>
<name>A0A1C7NHN7_9FUNG</name>
<dbReference type="EC" id="2.7.4.26" evidence="2"/>
<dbReference type="SUPFAM" id="SSF53633">
    <property type="entry name" value="Carbamate kinase-like"/>
    <property type="match status" value="1"/>
</dbReference>
<evidence type="ECO:0000256" key="3">
    <source>
        <dbReference type="ARBA" id="ARBA00017267"/>
    </source>
</evidence>
<evidence type="ECO:0000256" key="7">
    <source>
        <dbReference type="ARBA" id="ARBA00022840"/>
    </source>
</evidence>
<dbReference type="InterPro" id="IPR001048">
    <property type="entry name" value="Asp/Glu/Uridylate_kinase"/>
</dbReference>
<evidence type="ECO:0000313" key="14">
    <source>
        <dbReference type="Proteomes" id="UP000093000"/>
    </source>
</evidence>
<feature type="binding site" evidence="10">
    <location>
        <position position="190"/>
    </location>
    <ligand>
        <name>ATP</name>
        <dbReference type="ChEBI" id="CHEBI:30616"/>
    </ligand>
</feature>
<protein>
    <recommendedName>
        <fullName evidence="3">Isopentenyl phosphate kinase</fullName>
        <ecNumber evidence="2">2.7.4.26</ecNumber>
    </recommendedName>
</protein>
<dbReference type="PANTHER" id="PTHR43654:SF1">
    <property type="entry name" value="ISOPENTENYL PHOSPHATE KINASE"/>
    <property type="match status" value="1"/>
</dbReference>
<proteinExistence type="inferred from homology"/>
<dbReference type="AlphaFoldDB" id="A0A1C7NHN7"/>
<dbReference type="PANTHER" id="PTHR43654">
    <property type="entry name" value="GLUTAMATE 5-KINASE"/>
    <property type="match status" value="1"/>
</dbReference>
<feature type="binding site" evidence="10">
    <location>
        <begin position="195"/>
        <end position="200"/>
    </location>
    <ligand>
        <name>ATP</name>
        <dbReference type="ChEBI" id="CHEBI:30616"/>
    </ligand>
</feature>
<dbReference type="Pfam" id="PF00696">
    <property type="entry name" value="AA_kinase"/>
    <property type="match status" value="1"/>
</dbReference>
<evidence type="ECO:0000313" key="13">
    <source>
        <dbReference type="EMBL" id="OBZ88637.1"/>
    </source>
</evidence>
<dbReference type="InterPro" id="IPR036393">
    <property type="entry name" value="AceGlu_kinase-like_sf"/>
</dbReference>
<dbReference type="GO" id="GO:0016114">
    <property type="term" value="P:terpenoid biosynthetic process"/>
    <property type="evidence" value="ECO:0007669"/>
    <property type="project" value="TreeGrafter"/>
</dbReference>
<accession>A0A1C7NHN7</accession>
<feature type="site" description="Transition state stabilizer" evidence="11">
    <location>
        <position position="15"/>
    </location>
</feature>
<keyword evidence="4" id="KW-0808">Transferase</keyword>
<dbReference type="PIRSF" id="PIRSF016496">
    <property type="entry name" value="Kin_FomA"/>
    <property type="match status" value="1"/>
</dbReference>
<dbReference type="GO" id="GO:0005524">
    <property type="term" value="F:ATP binding"/>
    <property type="evidence" value="ECO:0007669"/>
    <property type="project" value="UniProtKB-KW"/>
</dbReference>
<feature type="binding site" evidence="10">
    <location>
        <position position="55"/>
    </location>
    <ligand>
        <name>ATP</name>
        <dbReference type="ChEBI" id="CHEBI:30616"/>
    </ligand>
</feature>
<keyword evidence="14" id="KW-1185">Reference proteome</keyword>
<sequence>MIVIVKLGGAAITNKKGICELTSEKNITRLLDQVAEAYVHLKTAGHQLILIHGAGSFGHPQAVQYQLKTGWSADRLPSPDYLKGYAHIRTCLQSLVHTVSSDLERRQVPVLAMSPTDYIITDDGEETSTDRFGPMIDRIQQYLRLGFVPLLHGDAVLDRVRGCTVLSGDVIMYQLAKAMVNVSRCVFITDVAGIYQHDPKVVYPQQGENPLVPHIVVSQHSDQPITSASTVADVTGGMQGKIRWAKRIVSEVGAKRKMEVVICRWGTEEALAMMSLEQDRRAGAKMTVFTL</sequence>
<evidence type="ECO:0000256" key="6">
    <source>
        <dbReference type="ARBA" id="ARBA00022777"/>
    </source>
</evidence>
<evidence type="ECO:0000256" key="11">
    <source>
        <dbReference type="PIRSR" id="PIRSR016496-2"/>
    </source>
</evidence>
<feature type="binding site" evidence="10">
    <location>
        <position position="168"/>
    </location>
    <ligand>
        <name>substrate</name>
    </ligand>
</feature>
<evidence type="ECO:0000256" key="9">
    <source>
        <dbReference type="ARBA" id="ARBA00049063"/>
    </source>
</evidence>
<dbReference type="InterPro" id="IPR024192">
    <property type="entry name" value="Fosfomycin_R_FomA-type"/>
</dbReference>
<feature type="binding site" evidence="10">
    <location>
        <position position="54"/>
    </location>
    <ligand>
        <name>substrate</name>
    </ligand>
</feature>